<dbReference type="PROSITE" id="PS51358">
    <property type="entry name" value="NOP"/>
    <property type="match status" value="1"/>
</dbReference>
<comment type="similarity">
    <text evidence="1">Belongs to the NOP5/NOP56 family.</text>
</comment>
<dbReference type="Gene3D" id="1.10.246.90">
    <property type="entry name" value="Nop domain"/>
    <property type="match status" value="1"/>
</dbReference>
<dbReference type="SMART" id="SM00931">
    <property type="entry name" value="NOSIC"/>
    <property type="match status" value="1"/>
</dbReference>
<feature type="domain" description="Nop" evidence="2">
    <location>
        <begin position="129"/>
        <end position="163"/>
    </location>
</feature>
<dbReference type="InterPro" id="IPR002687">
    <property type="entry name" value="Nop_dom"/>
</dbReference>
<protein>
    <recommendedName>
        <fullName evidence="2">Nop domain-containing protein</fullName>
    </recommendedName>
</protein>
<dbReference type="InterPro" id="IPR042239">
    <property type="entry name" value="Nop_C"/>
</dbReference>
<gene>
    <name evidence="3" type="ORF">g.1436</name>
</gene>
<dbReference type="PANTHER" id="PTHR10894">
    <property type="entry name" value="NUCLEOLAR PROTEIN 5 NUCLEOLAR PROTEIN NOP5 NOP58"/>
    <property type="match status" value="1"/>
</dbReference>
<dbReference type="SUPFAM" id="SSF89124">
    <property type="entry name" value="Nop domain"/>
    <property type="match status" value="1"/>
</dbReference>
<evidence type="ECO:0000256" key="1">
    <source>
        <dbReference type="ARBA" id="ARBA00009211"/>
    </source>
</evidence>
<dbReference type="InterPro" id="IPR036070">
    <property type="entry name" value="Nop_dom_sf"/>
</dbReference>
<dbReference type="Gene3D" id="1.10.150.460">
    <property type="match status" value="1"/>
</dbReference>
<organism evidence="3">
    <name type="scientific">Homalodisca liturata</name>
    <dbReference type="NCBI Taxonomy" id="320908"/>
    <lineage>
        <taxon>Eukaryota</taxon>
        <taxon>Metazoa</taxon>
        <taxon>Ecdysozoa</taxon>
        <taxon>Arthropoda</taxon>
        <taxon>Hexapoda</taxon>
        <taxon>Insecta</taxon>
        <taxon>Pterygota</taxon>
        <taxon>Neoptera</taxon>
        <taxon>Paraneoptera</taxon>
        <taxon>Hemiptera</taxon>
        <taxon>Auchenorrhyncha</taxon>
        <taxon>Membracoidea</taxon>
        <taxon>Cicadellidae</taxon>
        <taxon>Cicadellinae</taxon>
        <taxon>Proconiini</taxon>
        <taxon>Homalodisca</taxon>
    </lineage>
</organism>
<dbReference type="GO" id="GO:0030515">
    <property type="term" value="F:snoRNA binding"/>
    <property type="evidence" value="ECO:0007669"/>
    <property type="project" value="InterPro"/>
</dbReference>
<dbReference type="AlphaFoldDB" id="A0A1B6K4S4"/>
<feature type="non-terminal residue" evidence="3">
    <location>
        <position position="1"/>
    </location>
</feature>
<proteinExistence type="inferred from homology"/>
<dbReference type="PANTHER" id="PTHR10894:SF0">
    <property type="entry name" value="NUCLEOLAR PROTEIN 56"/>
    <property type="match status" value="1"/>
</dbReference>
<dbReference type="InterPro" id="IPR045056">
    <property type="entry name" value="Nop56/Nop58"/>
</dbReference>
<dbReference type="EMBL" id="GECU01001259">
    <property type="protein sequence ID" value="JAT06448.1"/>
    <property type="molecule type" value="Transcribed_RNA"/>
</dbReference>
<evidence type="ECO:0000259" key="2">
    <source>
        <dbReference type="PROSITE" id="PS51358"/>
    </source>
</evidence>
<reference evidence="3" key="1">
    <citation type="submission" date="2015-11" db="EMBL/GenBank/DDBJ databases">
        <title>De novo transcriptome assembly of four potential Pierce s Disease insect vectors from Arizona vineyards.</title>
        <authorList>
            <person name="Tassone E.E."/>
        </authorList>
    </citation>
    <scope>NUCLEOTIDE SEQUENCE</scope>
</reference>
<evidence type="ECO:0000313" key="3">
    <source>
        <dbReference type="EMBL" id="JAT06448.1"/>
    </source>
</evidence>
<accession>A0A1B6K4S4</accession>
<dbReference type="InterPro" id="IPR029012">
    <property type="entry name" value="Helix_hairpin_bin_sf"/>
</dbReference>
<name>A0A1B6K4S4_9HEMI</name>
<dbReference type="GO" id="GO:0031428">
    <property type="term" value="C:box C/D methylation guide snoRNP complex"/>
    <property type="evidence" value="ECO:0007669"/>
    <property type="project" value="InterPro"/>
</dbReference>
<dbReference type="Gene3D" id="1.10.287.660">
    <property type="entry name" value="Helix hairpin bin"/>
    <property type="match status" value="1"/>
</dbReference>
<dbReference type="InterPro" id="IPR012976">
    <property type="entry name" value="NOSIC"/>
</dbReference>
<dbReference type="GO" id="GO:0032040">
    <property type="term" value="C:small-subunit processome"/>
    <property type="evidence" value="ECO:0007669"/>
    <property type="project" value="InterPro"/>
</dbReference>
<dbReference type="Pfam" id="PF01798">
    <property type="entry name" value="Nop"/>
    <property type="match status" value="1"/>
</dbReference>
<sequence length="163" mass="18384">SQDDAMLVETLSTLEELDRRINSRSMRLREWYSLHFPELGSIADNAEYLRLVLLIGSRKEYAERLAEEGAQEGVDGLPEPILLALKNSMGVDMKECDISKIKRSAQNIMDDMDRRKELSAYLKSKCKNAFPNLYSLCGEMITAKLIRKTGSVSHLAQTPSSTI</sequence>
<feature type="non-terminal residue" evidence="3">
    <location>
        <position position="163"/>
    </location>
</feature>